<keyword evidence="1" id="KW-1133">Transmembrane helix</keyword>
<dbReference type="RefSeq" id="WP_157841523.1">
    <property type="nucleotide sequence ID" value="NZ_JXRP01000020.1"/>
</dbReference>
<keyword evidence="1" id="KW-0472">Membrane</keyword>
<reference evidence="2 3" key="1">
    <citation type="submission" date="2015-01" db="EMBL/GenBank/DDBJ databases">
        <title>Genome sequencing of Jeotgalibacillus soli.</title>
        <authorList>
            <person name="Goh K.M."/>
            <person name="Chan K.-G."/>
            <person name="Yaakop A.S."/>
            <person name="Ee R."/>
            <person name="Gan H.M."/>
            <person name="Chan C.S."/>
        </authorList>
    </citation>
    <scope>NUCLEOTIDE SEQUENCE [LARGE SCALE GENOMIC DNA]</scope>
    <source>
        <strain evidence="2 3">P9</strain>
    </source>
</reference>
<dbReference type="EMBL" id="JXRP01000020">
    <property type="protein sequence ID" value="KIL43846.1"/>
    <property type="molecule type" value="Genomic_DNA"/>
</dbReference>
<sequence>MEKKIKVLAIVAIILTVVFISLSYTNYQLKTQSIVDDALNQQDQNRIEE</sequence>
<evidence type="ECO:0000256" key="1">
    <source>
        <dbReference type="SAM" id="Phobius"/>
    </source>
</evidence>
<gene>
    <name evidence="2" type="ORF">KP78_36700</name>
</gene>
<dbReference type="AlphaFoldDB" id="A0A0C2VH59"/>
<keyword evidence="1" id="KW-0812">Transmembrane</keyword>
<accession>A0A0C2VH59</accession>
<dbReference type="Proteomes" id="UP000031938">
    <property type="component" value="Unassembled WGS sequence"/>
</dbReference>
<keyword evidence="3" id="KW-1185">Reference proteome</keyword>
<organism evidence="2 3">
    <name type="scientific">Jeotgalibacillus soli</name>
    <dbReference type="NCBI Taxonomy" id="889306"/>
    <lineage>
        <taxon>Bacteria</taxon>
        <taxon>Bacillati</taxon>
        <taxon>Bacillota</taxon>
        <taxon>Bacilli</taxon>
        <taxon>Bacillales</taxon>
        <taxon>Caryophanaceae</taxon>
        <taxon>Jeotgalibacillus</taxon>
    </lineage>
</organism>
<comment type="caution">
    <text evidence="2">The sequence shown here is derived from an EMBL/GenBank/DDBJ whole genome shotgun (WGS) entry which is preliminary data.</text>
</comment>
<feature type="transmembrane region" description="Helical" evidence="1">
    <location>
        <begin position="7"/>
        <end position="27"/>
    </location>
</feature>
<name>A0A0C2VH59_9BACL</name>
<dbReference type="PATRIC" id="fig|889306.3.peg.3685"/>
<protein>
    <submittedName>
        <fullName evidence="2">Uncharacterized protein</fullName>
    </submittedName>
</protein>
<evidence type="ECO:0000313" key="2">
    <source>
        <dbReference type="EMBL" id="KIL43846.1"/>
    </source>
</evidence>
<proteinExistence type="predicted"/>
<evidence type="ECO:0000313" key="3">
    <source>
        <dbReference type="Proteomes" id="UP000031938"/>
    </source>
</evidence>